<keyword evidence="3" id="KW-1185">Reference proteome</keyword>
<gene>
    <name evidence="2" type="ORF">IFM89_005915</name>
</gene>
<comment type="caution">
    <text evidence="2">The sequence shown here is derived from an EMBL/GenBank/DDBJ whole genome shotgun (WGS) entry which is preliminary data.</text>
</comment>
<sequence>MSSKSTKKGPSSSSTKPPTKKARNADEVIEILEGVNNNLEKLRETIGPLGFRKQLRDDIFGVDGFSARFLNSTFRVLMKYRSEAEIFVLSDEEGRKDILHDLRGHIGEL</sequence>
<organism evidence="2 3">
    <name type="scientific">Coptis chinensis</name>
    <dbReference type="NCBI Taxonomy" id="261450"/>
    <lineage>
        <taxon>Eukaryota</taxon>
        <taxon>Viridiplantae</taxon>
        <taxon>Streptophyta</taxon>
        <taxon>Embryophyta</taxon>
        <taxon>Tracheophyta</taxon>
        <taxon>Spermatophyta</taxon>
        <taxon>Magnoliopsida</taxon>
        <taxon>Ranunculales</taxon>
        <taxon>Ranunculaceae</taxon>
        <taxon>Coptidoideae</taxon>
        <taxon>Coptis</taxon>
    </lineage>
</organism>
<reference evidence="2 3" key="1">
    <citation type="submission" date="2020-10" db="EMBL/GenBank/DDBJ databases">
        <title>The Coptis chinensis genome and diversification of protoberbering-type alkaloids.</title>
        <authorList>
            <person name="Wang B."/>
            <person name="Shu S."/>
            <person name="Song C."/>
            <person name="Liu Y."/>
        </authorList>
    </citation>
    <scope>NUCLEOTIDE SEQUENCE [LARGE SCALE GENOMIC DNA]</scope>
    <source>
        <strain evidence="2">HL-2020</strain>
        <tissue evidence="2">Leaf</tissue>
    </source>
</reference>
<dbReference type="AlphaFoldDB" id="A0A835HRZ4"/>
<evidence type="ECO:0000313" key="2">
    <source>
        <dbReference type="EMBL" id="KAF9604334.1"/>
    </source>
</evidence>
<dbReference type="EMBL" id="JADFTS010000005">
    <property type="protein sequence ID" value="KAF9604334.1"/>
    <property type="molecule type" value="Genomic_DNA"/>
</dbReference>
<accession>A0A835HRZ4</accession>
<feature type="region of interest" description="Disordered" evidence="1">
    <location>
        <begin position="1"/>
        <end position="25"/>
    </location>
</feature>
<protein>
    <submittedName>
        <fullName evidence="2">Uncharacterized protein</fullName>
    </submittedName>
</protein>
<dbReference type="Proteomes" id="UP000631114">
    <property type="component" value="Unassembled WGS sequence"/>
</dbReference>
<evidence type="ECO:0000256" key="1">
    <source>
        <dbReference type="SAM" id="MobiDB-lite"/>
    </source>
</evidence>
<proteinExistence type="predicted"/>
<evidence type="ECO:0000313" key="3">
    <source>
        <dbReference type="Proteomes" id="UP000631114"/>
    </source>
</evidence>
<name>A0A835HRZ4_9MAGN</name>
<dbReference type="OrthoDB" id="1902966at2759"/>
<feature type="compositionally biased region" description="Low complexity" evidence="1">
    <location>
        <begin position="1"/>
        <end position="17"/>
    </location>
</feature>